<dbReference type="Pfam" id="PF07883">
    <property type="entry name" value="Cupin_2"/>
    <property type="match status" value="1"/>
</dbReference>
<dbReference type="Gene3D" id="1.10.10.60">
    <property type="entry name" value="Homeodomain-like"/>
    <property type="match status" value="2"/>
</dbReference>
<dbReference type="Proteomes" id="UP001165460">
    <property type="component" value="Unassembled WGS sequence"/>
</dbReference>
<reference evidence="5" key="1">
    <citation type="submission" date="2022-03" db="EMBL/GenBank/DDBJ databases">
        <authorList>
            <person name="Woo C.Y."/>
        </authorList>
    </citation>
    <scope>NUCLEOTIDE SEQUENCE</scope>
    <source>
        <strain evidence="5">CYS-01</strain>
    </source>
</reference>
<dbReference type="SUPFAM" id="SSF51215">
    <property type="entry name" value="Regulatory protein AraC"/>
    <property type="match status" value="1"/>
</dbReference>
<dbReference type="Pfam" id="PF12833">
    <property type="entry name" value="HTH_18"/>
    <property type="match status" value="1"/>
</dbReference>
<dbReference type="InterPro" id="IPR009057">
    <property type="entry name" value="Homeodomain-like_sf"/>
</dbReference>
<dbReference type="InterPro" id="IPR020449">
    <property type="entry name" value="Tscrpt_reg_AraC-type_HTH"/>
</dbReference>
<gene>
    <name evidence="5" type="ORF">MMF97_12435</name>
</gene>
<dbReference type="InterPro" id="IPR014710">
    <property type="entry name" value="RmlC-like_jellyroll"/>
</dbReference>
<dbReference type="Gene3D" id="2.60.120.10">
    <property type="entry name" value="Jelly Rolls"/>
    <property type="match status" value="1"/>
</dbReference>
<dbReference type="EMBL" id="JALGBH010000002">
    <property type="protein sequence ID" value="MCJ0743522.1"/>
    <property type="molecule type" value="Genomic_DNA"/>
</dbReference>
<dbReference type="PANTHER" id="PTHR43280:SF27">
    <property type="entry name" value="TRANSCRIPTIONAL REGULATOR MTLR"/>
    <property type="match status" value="1"/>
</dbReference>
<dbReference type="InterPro" id="IPR013096">
    <property type="entry name" value="Cupin_2"/>
</dbReference>
<comment type="caution">
    <text evidence="5">The sequence shown here is derived from an EMBL/GenBank/DDBJ whole genome shotgun (WGS) entry which is preliminary data.</text>
</comment>
<dbReference type="PROSITE" id="PS01124">
    <property type="entry name" value="HTH_ARAC_FAMILY_2"/>
    <property type="match status" value="1"/>
</dbReference>
<dbReference type="InterPro" id="IPR018060">
    <property type="entry name" value="HTH_AraC"/>
</dbReference>
<feature type="domain" description="HTH araC/xylS-type" evidence="4">
    <location>
        <begin position="188"/>
        <end position="287"/>
    </location>
</feature>
<evidence type="ECO:0000256" key="2">
    <source>
        <dbReference type="ARBA" id="ARBA00023125"/>
    </source>
</evidence>
<evidence type="ECO:0000259" key="4">
    <source>
        <dbReference type="PROSITE" id="PS01124"/>
    </source>
</evidence>
<proteinExistence type="predicted"/>
<keyword evidence="3" id="KW-0804">Transcription</keyword>
<dbReference type="SUPFAM" id="SSF46689">
    <property type="entry name" value="Homeodomain-like"/>
    <property type="match status" value="2"/>
</dbReference>
<accession>A0ABS9ZYY3</accession>
<organism evidence="5 6">
    <name type="scientific">Pedobacter montanisoli</name>
    <dbReference type="NCBI Taxonomy" id="2923277"/>
    <lineage>
        <taxon>Bacteria</taxon>
        <taxon>Pseudomonadati</taxon>
        <taxon>Bacteroidota</taxon>
        <taxon>Sphingobacteriia</taxon>
        <taxon>Sphingobacteriales</taxon>
        <taxon>Sphingobacteriaceae</taxon>
        <taxon>Pedobacter</taxon>
    </lineage>
</organism>
<sequence>MSKALEFTVPDTNDFSIVIQEDVLPFFYKHFHKHKEYQITLILKGEGTAVIGNYMQPLKVGDIYFISPNVPHVFLSREEDYQNLLPNRIHAIHIFFDLERLSNLLSLPEMIEIRSFLNQDSAGLQLLKGNKSYVSGCIIEAKNNAGLLRLMSLINILQYASVNTNDFKSLATGLVEHATDNKDHFRMNEVYQYTLKHYAEPITLEKIAEVACITPHAFCKYFKKHTRKTYLAFLNEIRVNEACKRILSARYNSISEIAYDTGFNSIITFNRVFKKITGMVPKEYITLYKVRPSSFPLRKVMD</sequence>
<name>A0ABS9ZYY3_9SPHI</name>
<evidence type="ECO:0000256" key="3">
    <source>
        <dbReference type="ARBA" id="ARBA00023163"/>
    </source>
</evidence>
<keyword evidence="1" id="KW-0805">Transcription regulation</keyword>
<dbReference type="PRINTS" id="PR00032">
    <property type="entry name" value="HTHARAC"/>
</dbReference>
<evidence type="ECO:0000313" key="5">
    <source>
        <dbReference type="EMBL" id="MCJ0743522.1"/>
    </source>
</evidence>
<evidence type="ECO:0000313" key="6">
    <source>
        <dbReference type="Proteomes" id="UP001165460"/>
    </source>
</evidence>
<protein>
    <submittedName>
        <fullName evidence="5">AraC family transcriptional regulator</fullName>
    </submittedName>
</protein>
<dbReference type="PANTHER" id="PTHR43280">
    <property type="entry name" value="ARAC-FAMILY TRANSCRIPTIONAL REGULATOR"/>
    <property type="match status" value="1"/>
</dbReference>
<dbReference type="RefSeq" id="WP_243362733.1">
    <property type="nucleotide sequence ID" value="NZ_JALGBH010000002.1"/>
</dbReference>
<keyword evidence="6" id="KW-1185">Reference proteome</keyword>
<evidence type="ECO:0000256" key="1">
    <source>
        <dbReference type="ARBA" id="ARBA00023015"/>
    </source>
</evidence>
<dbReference type="SMART" id="SM00342">
    <property type="entry name" value="HTH_ARAC"/>
    <property type="match status" value="1"/>
</dbReference>
<keyword evidence="2" id="KW-0238">DNA-binding</keyword>
<dbReference type="InterPro" id="IPR037923">
    <property type="entry name" value="HTH-like"/>
</dbReference>